<comment type="caution">
    <text evidence="1">The sequence shown here is derived from an EMBL/GenBank/DDBJ whole genome shotgun (WGS) entry which is preliminary data.</text>
</comment>
<reference evidence="1 2" key="1">
    <citation type="submission" date="2020-07" db="EMBL/GenBank/DDBJ databases">
        <authorList>
            <person name="Feng X."/>
        </authorList>
    </citation>
    <scope>NUCLEOTIDE SEQUENCE [LARGE SCALE GENOMIC DNA]</scope>
    <source>
        <strain evidence="1 2">JCM23202</strain>
    </source>
</reference>
<dbReference type="RefSeq" id="WP_185658719.1">
    <property type="nucleotide sequence ID" value="NZ_CAWPOO010000002.1"/>
</dbReference>
<sequence>MTIGMAYVSASLLLLTNTERARTFAIYTWYPMFLASPWLARKAISAIDGTLGSVANLRNQKTAWTLDEVIEKVSELAIQTFSIRHEELNKDLIEDLRIGPGEIDRFLDDLDIDYGFPVSSEDRKKVSTTEDIISLITGRMKKISNQTDHTTAVSAPR</sequence>
<dbReference type="AlphaFoldDB" id="A0A7X1E6L5"/>
<name>A0A7X1E6L5_9BACT</name>
<dbReference type="EMBL" id="JACHVC010000002">
    <property type="protein sequence ID" value="MBC2604820.1"/>
    <property type="molecule type" value="Genomic_DNA"/>
</dbReference>
<accession>A0A7X1E6L5</accession>
<evidence type="ECO:0000313" key="1">
    <source>
        <dbReference type="EMBL" id="MBC2604820.1"/>
    </source>
</evidence>
<keyword evidence="2" id="KW-1185">Reference proteome</keyword>
<proteinExistence type="predicted"/>
<protein>
    <submittedName>
        <fullName evidence="1">Uncharacterized protein</fullName>
    </submittedName>
</protein>
<dbReference type="Proteomes" id="UP000526501">
    <property type="component" value="Unassembled WGS sequence"/>
</dbReference>
<organism evidence="1 2">
    <name type="scientific">Pelagicoccus albus</name>
    <dbReference type="NCBI Taxonomy" id="415222"/>
    <lineage>
        <taxon>Bacteria</taxon>
        <taxon>Pseudomonadati</taxon>
        <taxon>Verrucomicrobiota</taxon>
        <taxon>Opitutia</taxon>
        <taxon>Puniceicoccales</taxon>
        <taxon>Pelagicoccaceae</taxon>
        <taxon>Pelagicoccus</taxon>
    </lineage>
</organism>
<evidence type="ECO:0000313" key="2">
    <source>
        <dbReference type="Proteomes" id="UP000526501"/>
    </source>
</evidence>
<gene>
    <name evidence="1" type="ORF">H5P27_01995</name>
</gene>